<evidence type="ECO:0008006" key="3">
    <source>
        <dbReference type="Google" id="ProtNLM"/>
    </source>
</evidence>
<name>A0A1V2TBQ4_9NOCA</name>
<organism evidence="1 2">
    <name type="scientific">Nocardia donostiensis</name>
    <dbReference type="NCBI Taxonomy" id="1538463"/>
    <lineage>
        <taxon>Bacteria</taxon>
        <taxon>Bacillati</taxon>
        <taxon>Actinomycetota</taxon>
        <taxon>Actinomycetes</taxon>
        <taxon>Mycobacteriales</taxon>
        <taxon>Nocardiaceae</taxon>
        <taxon>Nocardia</taxon>
    </lineage>
</organism>
<proteinExistence type="predicted"/>
<sequence>MPKRISDVSLHVYVTPETLERIVDTVRSALDDQLQHRDVFAWRFTLPVAPDDPIHRALGARWRHSNPGRDPAGHATYEIALSLVGDPAELTETAVTALEHRLTAGVGAATGIEVPFTISANRRTDVDLHLTRERI</sequence>
<accession>A0A1V2TBQ4</accession>
<dbReference type="STRING" id="1538463.B0T36_20695"/>
<dbReference type="AlphaFoldDB" id="A0A1V2TBQ4"/>
<dbReference type="EMBL" id="MUMY01000019">
    <property type="protein sequence ID" value="ONM46888.1"/>
    <property type="molecule type" value="Genomic_DNA"/>
</dbReference>
<evidence type="ECO:0000313" key="2">
    <source>
        <dbReference type="Proteomes" id="UP000188836"/>
    </source>
</evidence>
<dbReference type="OrthoDB" id="4560890at2"/>
<dbReference type="RefSeq" id="WP_077119926.1">
    <property type="nucleotide sequence ID" value="NZ_LOKT01000015.1"/>
</dbReference>
<evidence type="ECO:0000313" key="1">
    <source>
        <dbReference type="EMBL" id="ONM46888.1"/>
    </source>
</evidence>
<reference evidence="1 2" key="1">
    <citation type="journal article" date="2016" name="Antonie Van Leeuwenhoek">
        <title>Nocardia donostiensis sp. nov., isolated from human respiratory specimens.</title>
        <authorList>
            <person name="Ercibengoa M."/>
            <person name="Bell M."/>
            <person name="Marimon J.M."/>
            <person name="Humrighouse B."/>
            <person name="Klenk H.P."/>
            <person name="Potter G."/>
            <person name="Perez-Trallero E."/>
        </authorList>
    </citation>
    <scope>NUCLEOTIDE SEQUENCE [LARGE SCALE GENOMIC DNA]</scope>
    <source>
        <strain evidence="1 2">X1655</strain>
    </source>
</reference>
<dbReference type="Proteomes" id="UP000188836">
    <property type="component" value="Unassembled WGS sequence"/>
</dbReference>
<protein>
    <recommendedName>
        <fullName evidence="3">DUF3168 domain-containing protein</fullName>
    </recommendedName>
</protein>
<gene>
    <name evidence="1" type="ORF">B0T46_20650</name>
</gene>
<keyword evidence="2" id="KW-1185">Reference proteome</keyword>
<comment type="caution">
    <text evidence="1">The sequence shown here is derived from an EMBL/GenBank/DDBJ whole genome shotgun (WGS) entry which is preliminary data.</text>
</comment>